<dbReference type="PANTHER" id="PTHR48090:SF6">
    <property type="entry name" value="SLR5056 PROTEIN"/>
    <property type="match status" value="1"/>
</dbReference>
<feature type="transmembrane region" description="Helical" evidence="1">
    <location>
        <begin position="232"/>
        <end position="251"/>
    </location>
</feature>
<reference evidence="3 4" key="1">
    <citation type="submission" date="2017-05" db="EMBL/GenBank/DDBJ databases">
        <authorList>
            <person name="Varghese N."/>
            <person name="Submissions S."/>
        </authorList>
    </citation>
    <scope>NUCLEOTIDE SEQUENCE [LARGE SCALE GENOMIC DNA]</scope>
    <source>
        <strain evidence="3 4">DSM 16304</strain>
    </source>
</reference>
<dbReference type="AlphaFoldDB" id="A0A521B3K0"/>
<keyword evidence="3" id="KW-0808">Transferase</keyword>
<keyword evidence="1" id="KW-1133">Transmembrane helix</keyword>
<dbReference type="SUPFAM" id="SSF53448">
    <property type="entry name" value="Nucleotide-diphospho-sugar transferases"/>
    <property type="match status" value="1"/>
</dbReference>
<evidence type="ECO:0000313" key="3">
    <source>
        <dbReference type="EMBL" id="SMO41626.1"/>
    </source>
</evidence>
<organism evidence="3 4">
    <name type="scientific">Balnearium lithotrophicum</name>
    <dbReference type="NCBI Taxonomy" id="223788"/>
    <lineage>
        <taxon>Bacteria</taxon>
        <taxon>Pseudomonadati</taxon>
        <taxon>Aquificota</taxon>
        <taxon>Aquificia</taxon>
        <taxon>Desulfurobacteriales</taxon>
        <taxon>Desulfurobacteriaceae</taxon>
        <taxon>Balnearium</taxon>
    </lineage>
</organism>
<dbReference type="Proteomes" id="UP000317315">
    <property type="component" value="Unassembled WGS sequence"/>
</dbReference>
<dbReference type="Pfam" id="PF00535">
    <property type="entry name" value="Glycos_transf_2"/>
    <property type="match status" value="1"/>
</dbReference>
<dbReference type="GO" id="GO:0016740">
    <property type="term" value="F:transferase activity"/>
    <property type="evidence" value="ECO:0007669"/>
    <property type="project" value="UniProtKB-KW"/>
</dbReference>
<sequence>MFLSFVIPAFNEEKTVGSVVRELKEAFPEAEVIVVDDGSTDGTYEAAVKSGADLVLKHENNQGAGMSVITGIKNAKGKYCIVVDADGQHPISEVKKVVKALDGEVDAVFTQRQSLTSSGWFKAIGKFILIKVTNFFVKKKFKDINSGLLAIKREKILNYLDLLPRRYSFPTALIIIAHLLKFKVKFIDIQVSPRKAGSSKVKLKDFLRALFIILSTVVVFEPLYFFIPLAIYSFYGAIAGGLISLFFPNILNPMGFIRFTEFSIIMFIGLVSNQISIVIRRLLEVGKITKS</sequence>
<evidence type="ECO:0000313" key="4">
    <source>
        <dbReference type="Proteomes" id="UP000317315"/>
    </source>
</evidence>
<protein>
    <submittedName>
        <fullName evidence="3">Glycosyltransferase involved in cell wall bisynthesis</fullName>
    </submittedName>
</protein>
<dbReference type="InterPro" id="IPR001173">
    <property type="entry name" value="Glyco_trans_2-like"/>
</dbReference>
<evidence type="ECO:0000256" key="1">
    <source>
        <dbReference type="SAM" id="Phobius"/>
    </source>
</evidence>
<feature type="transmembrane region" description="Helical" evidence="1">
    <location>
        <begin position="205"/>
        <end position="226"/>
    </location>
</feature>
<dbReference type="CDD" id="cd04179">
    <property type="entry name" value="DPM_DPG-synthase_like"/>
    <property type="match status" value="1"/>
</dbReference>
<name>A0A521B3K0_9BACT</name>
<dbReference type="PANTHER" id="PTHR48090">
    <property type="entry name" value="UNDECAPRENYL-PHOSPHATE 4-DEOXY-4-FORMAMIDO-L-ARABINOSE TRANSFERASE-RELATED"/>
    <property type="match status" value="1"/>
</dbReference>
<dbReference type="InterPro" id="IPR029044">
    <property type="entry name" value="Nucleotide-diphossugar_trans"/>
</dbReference>
<dbReference type="EMBL" id="FXTM01000003">
    <property type="protein sequence ID" value="SMO41626.1"/>
    <property type="molecule type" value="Genomic_DNA"/>
</dbReference>
<keyword evidence="4" id="KW-1185">Reference proteome</keyword>
<evidence type="ECO:0000259" key="2">
    <source>
        <dbReference type="Pfam" id="PF00535"/>
    </source>
</evidence>
<dbReference type="RefSeq" id="WP_185954202.1">
    <property type="nucleotide sequence ID" value="NZ_FXTM01000003.1"/>
</dbReference>
<feature type="domain" description="Glycosyltransferase 2-like" evidence="2">
    <location>
        <begin position="4"/>
        <end position="128"/>
    </location>
</feature>
<accession>A0A521B3K0</accession>
<keyword evidence="1" id="KW-0472">Membrane</keyword>
<gene>
    <name evidence="3" type="ORF">SAMN06269117_103103</name>
</gene>
<dbReference type="Gene3D" id="3.90.550.10">
    <property type="entry name" value="Spore Coat Polysaccharide Biosynthesis Protein SpsA, Chain A"/>
    <property type="match status" value="1"/>
</dbReference>
<dbReference type="InterPro" id="IPR050256">
    <property type="entry name" value="Glycosyltransferase_2"/>
</dbReference>
<keyword evidence="1" id="KW-0812">Transmembrane</keyword>
<feature type="transmembrane region" description="Helical" evidence="1">
    <location>
        <begin position="263"/>
        <end position="283"/>
    </location>
</feature>
<proteinExistence type="predicted"/>